<accession>A0A4Y2MDW5</accession>
<proteinExistence type="predicted"/>
<dbReference type="Proteomes" id="UP000499080">
    <property type="component" value="Unassembled WGS sequence"/>
</dbReference>
<reference evidence="1 2" key="1">
    <citation type="journal article" date="2019" name="Sci. Rep.">
        <title>Orb-weaving spider Araneus ventricosus genome elucidates the spidroin gene catalogue.</title>
        <authorList>
            <person name="Kono N."/>
            <person name="Nakamura H."/>
            <person name="Ohtoshi R."/>
            <person name="Moran D.A.P."/>
            <person name="Shinohara A."/>
            <person name="Yoshida Y."/>
            <person name="Fujiwara M."/>
            <person name="Mori M."/>
            <person name="Tomita M."/>
            <person name="Arakawa K."/>
        </authorList>
    </citation>
    <scope>NUCLEOTIDE SEQUENCE [LARGE SCALE GENOMIC DNA]</scope>
</reference>
<dbReference type="EMBL" id="BGPR01007147">
    <property type="protein sequence ID" value="GBN24642.1"/>
    <property type="molecule type" value="Genomic_DNA"/>
</dbReference>
<organism evidence="1 2">
    <name type="scientific">Araneus ventricosus</name>
    <name type="common">Orbweaver spider</name>
    <name type="synonym">Epeira ventricosa</name>
    <dbReference type="NCBI Taxonomy" id="182803"/>
    <lineage>
        <taxon>Eukaryota</taxon>
        <taxon>Metazoa</taxon>
        <taxon>Ecdysozoa</taxon>
        <taxon>Arthropoda</taxon>
        <taxon>Chelicerata</taxon>
        <taxon>Arachnida</taxon>
        <taxon>Araneae</taxon>
        <taxon>Araneomorphae</taxon>
        <taxon>Entelegynae</taxon>
        <taxon>Araneoidea</taxon>
        <taxon>Araneidae</taxon>
        <taxon>Araneus</taxon>
    </lineage>
</organism>
<sequence length="149" mass="16619">MYQQKLWGWNVQDLDMNGNYNSVLALCKGVYTLASRTVLSCSLKFFTTNQPRTINHHLSTANGGRALGILLGLQIRPWRFLGNDDQHTNTSHCGLRAPLCVRPKAEKDWIQANLSFGAIILVPACEPAALEQFVNCSARKCIHAFTCEL</sequence>
<comment type="caution">
    <text evidence="1">The sequence shown here is derived from an EMBL/GenBank/DDBJ whole genome shotgun (WGS) entry which is preliminary data.</text>
</comment>
<name>A0A4Y2MDW5_ARAVE</name>
<keyword evidence="2" id="KW-1185">Reference proteome</keyword>
<evidence type="ECO:0000313" key="1">
    <source>
        <dbReference type="EMBL" id="GBN24642.1"/>
    </source>
</evidence>
<dbReference type="AlphaFoldDB" id="A0A4Y2MDW5"/>
<evidence type="ECO:0000313" key="2">
    <source>
        <dbReference type="Proteomes" id="UP000499080"/>
    </source>
</evidence>
<protein>
    <submittedName>
        <fullName evidence="1">Uncharacterized protein</fullName>
    </submittedName>
</protein>
<gene>
    <name evidence="1" type="ORF">AVEN_141942_1</name>
</gene>